<comment type="caution">
    <text evidence="3">The sequence shown here is derived from an EMBL/GenBank/DDBJ whole genome shotgun (WGS) entry which is preliminary data.</text>
</comment>
<protein>
    <recommendedName>
        <fullName evidence="5">DUF4282 domain-containing protein</fullName>
    </recommendedName>
</protein>
<keyword evidence="2" id="KW-0472">Membrane</keyword>
<organism evidence="3 4">
    <name type="scientific">Pseudohoeflea coraliihabitans</name>
    <dbReference type="NCBI Taxonomy" id="2860393"/>
    <lineage>
        <taxon>Bacteria</taxon>
        <taxon>Pseudomonadati</taxon>
        <taxon>Pseudomonadota</taxon>
        <taxon>Alphaproteobacteria</taxon>
        <taxon>Hyphomicrobiales</taxon>
        <taxon>Rhizobiaceae</taxon>
        <taxon>Pseudohoeflea</taxon>
    </lineage>
</organism>
<feature type="region of interest" description="Disordered" evidence="1">
    <location>
        <begin position="1"/>
        <end position="24"/>
    </location>
</feature>
<sequence length="110" mass="11491">MQTLASPGAPDPVDPRPSALIPSSPPLIDARPLYSLPRALARASGAIVLIGSEIWLVAALMFWALLGFVGTSLPVEAVLGVLIGGPAVWATWQIIILAVAAERVRDDQDA</sequence>
<accession>A0ABS6WTF1</accession>
<evidence type="ECO:0000256" key="2">
    <source>
        <dbReference type="SAM" id="Phobius"/>
    </source>
</evidence>
<dbReference type="Proteomes" id="UP001430804">
    <property type="component" value="Unassembled WGS sequence"/>
</dbReference>
<proteinExistence type="predicted"/>
<gene>
    <name evidence="3" type="ORF">KY465_15540</name>
</gene>
<feature type="transmembrane region" description="Helical" evidence="2">
    <location>
        <begin position="46"/>
        <end position="66"/>
    </location>
</feature>
<feature type="transmembrane region" description="Helical" evidence="2">
    <location>
        <begin position="78"/>
        <end position="101"/>
    </location>
</feature>
<reference evidence="3" key="1">
    <citation type="submission" date="2021-07" db="EMBL/GenBank/DDBJ databases">
        <title>Pseudohoeflea marina sp. nov. a polyhydroxyalcanoate-producing bacterium.</title>
        <authorList>
            <person name="Zheng W."/>
            <person name="Yu S."/>
            <person name="Huang Y."/>
        </authorList>
    </citation>
    <scope>NUCLEOTIDE SEQUENCE</scope>
    <source>
        <strain evidence="3">DP4N28-3</strain>
    </source>
</reference>
<evidence type="ECO:0000313" key="3">
    <source>
        <dbReference type="EMBL" id="MBW3098697.1"/>
    </source>
</evidence>
<name>A0ABS6WTF1_9HYPH</name>
<evidence type="ECO:0000313" key="4">
    <source>
        <dbReference type="Proteomes" id="UP001430804"/>
    </source>
</evidence>
<dbReference type="EMBL" id="JAHWQX010000004">
    <property type="protein sequence ID" value="MBW3098697.1"/>
    <property type="molecule type" value="Genomic_DNA"/>
</dbReference>
<keyword evidence="4" id="KW-1185">Reference proteome</keyword>
<evidence type="ECO:0000256" key="1">
    <source>
        <dbReference type="SAM" id="MobiDB-lite"/>
    </source>
</evidence>
<dbReference type="RefSeq" id="WP_219203019.1">
    <property type="nucleotide sequence ID" value="NZ_JAHWQX010000004.1"/>
</dbReference>
<keyword evidence="2" id="KW-0812">Transmembrane</keyword>
<keyword evidence="2" id="KW-1133">Transmembrane helix</keyword>
<evidence type="ECO:0008006" key="5">
    <source>
        <dbReference type="Google" id="ProtNLM"/>
    </source>
</evidence>